<name>M7TCT7_EUTLA</name>
<dbReference type="OrthoDB" id="2113341at2759"/>
<gene>
    <name evidence="15" type="ORF">UCREL1_5287</name>
</gene>
<dbReference type="PROSITE" id="PS50873">
    <property type="entry name" value="PEROXIDASE_4"/>
    <property type="match status" value="1"/>
</dbReference>
<dbReference type="EC" id="1.11.1.-" evidence="12"/>
<keyword evidence="9 12" id="KW-0106">Calcium</keyword>
<dbReference type="GO" id="GO:0046872">
    <property type="term" value="F:metal ion binding"/>
    <property type="evidence" value="ECO:0007669"/>
    <property type="project" value="UniProtKB-UniRule"/>
</dbReference>
<feature type="disulfide bond" evidence="11">
    <location>
        <begin position="137"/>
        <end position="224"/>
    </location>
</feature>
<dbReference type="PROSITE" id="PS00436">
    <property type="entry name" value="PEROXIDASE_2"/>
    <property type="match status" value="1"/>
</dbReference>
<dbReference type="PRINTS" id="PR00458">
    <property type="entry name" value="PEROXIDASE"/>
</dbReference>
<feature type="binding site" evidence="9">
    <location>
        <position position="167"/>
    </location>
    <ligand>
        <name>Ca(2+)</name>
        <dbReference type="ChEBI" id="CHEBI:29108"/>
        <label>1</label>
    </ligand>
</feature>
<dbReference type="STRING" id="1287681.M7TCT7"/>
<feature type="binding site" evidence="9">
    <location>
        <position position="301"/>
    </location>
    <ligand>
        <name>Ca(2+)</name>
        <dbReference type="ChEBI" id="CHEBI:29108"/>
        <label>2</label>
    </ligand>
</feature>
<dbReference type="KEGG" id="ela:UCREL1_5287"/>
<protein>
    <recommendedName>
        <fullName evidence="12">Peroxidase</fullName>
        <ecNumber evidence="12">1.11.1.-</ecNumber>
    </recommendedName>
</protein>
<evidence type="ECO:0000256" key="8">
    <source>
        <dbReference type="PIRSR" id="PIRSR601621-1"/>
    </source>
</evidence>
<feature type="region of interest" description="Disordered" evidence="13">
    <location>
        <begin position="338"/>
        <end position="363"/>
    </location>
</feature>
<keyword evidence="4 9" id="KW-0479">Metal-binding</keyword>
<comment type="cofactor">
    <cofactor evidence="9">
        <name>heme b</name>
        <dbReference type="ChEBI" id="CHEBI:60344"/>
    </cofactor>
    <text evidence="9">Binds 1 heme b (iron(II)-protoporphyrin IX) group per subunit.</text>
</comment>
<keyword evidence="6 9" id="KW-0408">Iron</keyword>
<evidence type="ECO:0000256" key="6">
    <source>
        <dbReference type="ARBA" id="ARBA00023004"/>
    </source>
</evidence>
<keyword evidence="5 12" id="KW-0560">Oxidoreductase</keyword>
<feature type="binding site" evidence="9">
    <location>
        <position position="284"/>
    </location>
    <ligand>
        <name>Ca(2+)</name>
        <dbReference type="ChEBI" id="CHEBI:29108"/>
        <label>2</label>
    </ligand>
</feature>
<feature type="active site" description="Proton acceptor" evidence="8">
    <location>
        <position position="150"/>
    </location>
</feature>
<evidence type="ECO:0000256" key="2">
    <source>
        <dbReference type="ARBA" id="ARBA00022559"/>
    </source>
</evidence>
<evidence type="ECO:0000256" key="3">
    <source>
        <dbReference type="ARBA" id="ARBA00022617"/>
    </source>
</evidence>
<evidence type="ECO:0000313" key="16">
    <source>
        <dbReference type="Proteomes" id="UP000012174"/>
    </source>
</evidence>
<evidence type="ECO:0000256" key="11">
    <source>
        <dbReference type="PIRSR" id="PIRSR601621-4"/>
    </source>
</evidence>
<sequence length="363" mass="38671">MLLSSLLPGASLLLIPSVLLPLAVGFPNSPLQKQLARIESLNRADTNGGLPGGGGGDDGDDSPELIGDLATLRLEDLTPTAKDIRDLLLETGNPESDFEVGTVPPIDSPECASDTCCIWKYVADEMVKKFRGASGRCTRWARMAVRLGFHDAGTWSKSAALAGAGGGADGSICLSDEFKDAENSGLEDMCLQMREWFTNWTDQGFSITMADLIQMGANVGAVVCPLGPRIRTFVGRRDWNGDDAPPNNSSLLPSPLSPADDLIRLFRDKTIGPHALVALVGAHTTSQQRTVDVDRAGAPQDSTPGVWDILFYGETDGSAPEPAPPRVFKFPSDVALASHPTTSDEWRSFSGSGGQDHWNQASH</sequence>
<dbReference type="InterPro" id="IPR010255">
    <property type="entry name" value="Haem_peroxidase_sf"/>
</dbReference>
<dbReference type="GO" id="GO:0000302">
    <property type="term" value="P:response to reactive oxygen species"/>
    <property type="evidence" value="ECO:0007669"/>
    <property type="project" value="TreeGrafter"/>
</dbReference>
<dbReference type="PRINTS" id="PR00462">
    <property type="entry name" value="LIGNINASE"/>
</dbReference>
<evidence type="ECO:0000256" key="4">
    <source>
        <dbReference type="ARBA" id="ARBA00022723"/>
    </source>
</evidence>
<evidence type="ECO:0000256" key="5">
    <source>
        <dbReference type="ARBA" id="ARBA00023002"/>
    </source>
</evidence>
<dbReference type="Gene3D" id="1.10.520.10">
    <property type="match status" value="1"/>
</dbReference>
<evidence type="ECO:0000256" key="10">
    <source>
        <dbReference type="PIRSR" id="PIRSR601621-3"/>
    </source>
</evidence>
<dbReference type="EMBL" id="KB706375">
    <property type="protein sequence ID" value="EMR67701.1"/>
    <property type="molecule type" value="Genomic_DNA"/>
</dbReference>
<feature type="site" description="Transition state stabilizer" evidence="10">
    <location>
        <position position="146"/>
    </location>
</feature>
<dbReference type="GO" id="GO:0004601">
    <property type="term" value="F:peroxidase activity"/>
    <property type="evidence" value="ECO:0007669"/>
    <property type="project" value="UniProtKB-KW"/>
</dbReference>
<dbReference type="GO" id="GO:0020037">
    <property type="term" value="F:heme binding"/>
    <property type="evidence" value="ECO:0007669"/>
    <property type="project" value="UniProtKB-UniRule"/>
</dbReference>
<keyword evidence="2 12" id="KW-0575">Peroxidase</keyword>
<feature type="binding site" description="axial binding residue" evidence="9">
    <location>
        <position position="283"/>
    </location>
    <ligand>
        <name>heme b</name>
        <dbReference type="ChEBI" id="CHEBI:60344"/>
    </ligand>
    <ligandPart>
        <name>Fe</name>
        <dbReference type="ChEBI" id="CHEBI:18248"/>
    </ligandPart>
</feature>
<evidence type="ECO:0000259" key="14">
    <source>
        <dbReference type="PROSITE" id="PS50873"/>
    </source>
</evidence>
<feature type="binding site" evidence="9">
    <location>
        <position position="169"/>
    </location>
    <ligand>
        <name>Ca(2+)</name>
        <dbReference type="ChEBI" id="CHEBI:29108"/>
        <label>1</label>
    </ligand>
</feature>
<evidence type="ECO:0000256" key="9">
    <source>
        <dbReference type="PIRSR" id="PIRSR601621-2"/>
    </source>
</evidence>
<dbReference type="PANTHER" id="PTHR31356:SF66">
    <property type="entry name" value="CATALASE-PEROXIDASE"/>
    <property type="match status" value="1"/>
</dbReference>
<dbReference type="HOGENOM" id="CLU_041038_1_0_1"/>
<dbReference type="GO" id="GO:0034599">
    <property type="term" value="P:cellular response to oxidative stress"/>
    <property type="evidence" value="ECO:0007669"/>
    <property type="project" value="InterPro"/>
</dbReference>
<dbReference type="PANTHER" id="PTHR31356">
    <property type="entry name" value="THYLAKOID LUMENAL 29 KDA PROTEIN, CHLOROPLASTIC-RELATED"/>
    <property type="match status" value="1"/>
</dbReference>
<keyword evidence="11" id="KW-1015">Disulfide bond</keyword>
<feature type="chain" id="PRO_5006993172" description="Peroxidase" evidence="12">
    <location>
        <begin position="26"/>
        <end position="363"/>
    </location>
</feature>
<dbReference type="OMA" id="KQCNDNA"/>
<evidence type="ECO:0000313" key="15">
    <source>
        <dbReference type="EMBL" id="EMR67701.1"/>
    </source>
</evidence>
<accession>M7TCT7</accession>
<proteinExistence type="inferred from homology"/>
<dbReference type="InterPro" id="IPR001621">
    <property type="entry name" value="Ligninase"/>
</dbReference>
<dbReference type="InterPro" id="IPR002016">
    <property type="entry name" value="Haem_peroxidase"/>
</dbReference>
<dbReference type="eggNOG" id="ENOG502SM0W">
    <property type="taxonomic scope" value="Eukaryota"/>
</dbReference>
<feature type="signal peptide" evidence="12">
    <location>
        <begin position="1"/>
        <end position="25"/>
    </location>
</feature>
<feature type="region of interest" description="Disordered" evidence="13">
    <location>
        <begin position="44"/>
        <end position="65"/>
    </location>
</feature>
<feature type="binding site" evidence="9">
    <location>
        <position position="308"/>
    </location>
    <ligand>
        <name>Ca(2+)</name>
        <dbReference type="ChEBI" id="CHEBI:29108"/>
        <label>2</label>
    </ligand>
</feature>
<organism evidence="15 16">
    <name type="scientific">Eutypa lata (strain UCR-EL1)</name>
    <name type="common">Grapevine dieback disease fungus</name>
    <name type="synonym">Eutypa armeniacae</name>
    <dbReference type="NCBI Taxonomy" id="1287681"/>
    <lineage>
        <taxon>Eukaryota</taxon>
        <taxon>Fungi</taxon>
        <taxon>Dikarya</taxon>
        <taxon>Ascomycota</taxon>
        <taxon>Pezizomycotina</taxon>
        <taxon>Sordariomycetes</taxon>
        <taxon>Xylariomycetidae</taxon>
        <taxon>Xylariales</taxon>
        <taxon>Diatrypaceae</taxon>
        <taxon>Eutypa</taxon>
    </lineage>
</organism>
<keyword evidence="16" id="KW-1185">Reference proteome</keyword>
<keyword evidence="3 9" id="KW-0349">Heme</keyword>
<reference evidence="16" key="1">
    <citation type="journal article" date="2013" name="Genome Announc.">
        <title>Draft genome sequence of the grapevine dieback fungus Eutypa lata UCR-EL1.</title>
        <authorList>
            <person name="Blanco-Ulate B."/>
            <person name="Rolshausen P.E."/>
            <person name="Cantu D."/>
        </authorList>
    </citation>
    <scope>NUCLEOTIDE SEQUENCE [LARGE SCALE GENOMIC DNA]</scope>
    <source>
        <strain evidence="16">UCR-EL1</strain>
    </source>
</reference>
<dbReference type="Proteomes" id="UP000012174">
    <property type="component" value="Unassembled WGS sequence"/>
</dbReference>
<dbReference type="AlphaFoldDB" id="M7TCT7"/>
<dbReference type="InterPro" id="IPR019794">
    <property type="entry name" value="Peroxidases_AS"/>
</dbReference>
<dbReference type="InterPro" id="IPR044831">
    <property type="entry name" value="Ccp1-like"/>
</dbReference>
<dbReference type="SUPFAM" id="SSF48113">
    <property type="entry name" value="Heme-dependent peroxidases"/>
    <property type="match status" value="1"/>
</dbReference>
<evidence type="ECO:0000256" key="12">
    <source>
        <dbReference type="RuleBase" id="RU363051"/>
    </source>
</evidence>
<comment type="cofactor">
    <cofactor evidence="9 12">
        <name>Ca(2+)</name>
        <dbReference type="ChEBI" id="CHEBI:29108"/>
    </cofactor>
    <text evidence="9 12">Binds 2 calcium ions per subunit.</text>
</comment>
<feature type="binding site" evidence="9">
    <location>
        <position position="151"/>
    </location>
    <ligand>
        <name>Ca(2+)</name>
        <dbReference type="ChEBI" id="CHEBI:29108"/>
        <label>1</label>
    </ligand>
</feature>
<keyword evidence="12" id="KW-0732">Signal</keyword>
<evidence type="ECO:0000256" key="13">
    <source>
        <dbReference type="SAM" id="MobiDB-lite"/>
    </source>
</evidence>
<evidence type="ECO:0000256" key="7">
    <source>
        <dbReference type="ARBA" id="ARBA00023180"/>
    </source>
</evidence>
<evidence type="ECO:0000256" key="1">
    <source>
        <dbReference type="ARBA" id="ARBA00006089"/>
    </source>
</evidence>
<keyword evidence="7" id="KW-0325">Glycoprotein</keyword>
<dbReference type="Pfam" id="PF00141">
    <property type="entry name" value="peroxidase"/>
    <property type="match status" value="1"/>
</dbReference>
<comment type="similarity">
    <text evidence="1 12">Belongs to the peroxidase family. Ligninase subfamily.</text>
</comment>
<feature type="binding site" evidence="9">
    <location>
        <position position="171"/>
    </location>
    <ligand>
        <name>Ca(2+)</name>
        <dbReference type="ChEBI" id="CHEBI:29108"/>
        <label>1</label>
    </ligand>
</feature>
<dbReference type="GO" id="GO:0042744">
    <property type="term" value="P:hydrogen peroxide catabolic process"/>
    <property type="evidence" value="ECO:0007669"/>
    <property type="project" value="TreeGrafter"/>
</dbReference>
<feature type="domain" description="Plant heme peroxidase family profile" evidence="14">
    <location>
        <begin position="145"/>
        <end position="328"/>
    </location>
</feature>
<feature type="binding site" evidence="9">
    <location>
        <position position="303"/>
    </location>
    <ligand>
        <name>Ca(2+)</name>
        <dbReference type="ChEBI" id="CHEBI:29108"/>
        <label>2</label>
    </ligand>
</feature>